<evidence type="ECO:0000256" key="2">
    <source>
        <dbReference type="ARBA" id="ARBA00022692"/>
    </source>
</evidence>
<dbReference type="AlphaFoldDB" id="A0A4P8IHR9"/>
<gene>
    <name evidence="7" type="ORF">AR1Y2_2923</name>
</gene>
<evidence type="ECO:0000256" key="3">
    <source>
        <dbReference type="ARBA" id="ARBA00022989"/>
    </source>
</evidence>
<dbReference type="PANTHER" id="PTHR33507:SF3">
    <property type="entry name" value="INNER MEMBRANE PROTEIN YBBJ"/>
    <property type="match status" value="1"/>
</dbReference>
<evidence type="ECO:0000259" key="6">
    <source>
        <dbReference type="Pfam" id="PF01957"/>
    </source>
</evidence>
<dbReference type="Proteomes" id="UP000298653">
    <property type="component" value="Chromosome"/>
</dbReference>
<dbReference type="GO" id="GO:0005886">
    <property type="term" value="C:plasma membrane"/>
    <property type="evidence" value="ECO:0007669"/>
    <property type="project" value="TreeGrafter"/>
</dbReference>
<feature type="transmembrane region" description="Helical" evidence="5">
    <location>
        <begin position="7"/>
        <end position="30"/>
    </location>
</feature>
<feature type="domain" description="NfeD-like C-terminal" evidence="6">
    <location>
        <begin position="80"/>
        <end position="140"/>
    </location>
</feature>
<name>A0A4P8IHR9_9FIRM</name>
<accession>A0A4P8IHR9</accession>
<keyword evidence="8" id="KW-1185">Reference proteome</keyword>
<evidence type="ECO:0000313" key="8">
    <source>
        <dbReference type="Proteomes" id="UP000298653"/>
    </source>
</evidence>
<dbReference type="RefSeq" id="WP_137329620.1">
    <property type="nucleotide sequence ID" value="NZ_CP040058.1"/>
</dbReference>
<reference evidence="7 8" key="1">
    <citation type="submission" date="2019-05" db="EMBL/GenBank/DDBJ databases">
        <title>Complete genome sequencing of Anaerostipes rhamnosivorans.</title>
        <authorList>
            <person name="Bui T.P.N."/>
            <person name="de Vos W.M."/>
        </authorList>
    </citation>
    <scope>NUCLEOTIDE SEQUENCE [LARGE SCALE GENOMIC DNA]</scope>
    <source>
        <strain evidence="7 8">1y2</strain>
    </source>
</reference>
<dbReference type="GO" id="GO:0008233">
    <property type="term" value="F:peptidase activity"/>
    <property type="evidence" value="ECO:0007669"/>
    <property type="project" value="UniProtKB-KW"/>
</dbReference>
<proteinExistence type="predicted"/>
<dbReference type="Gene3D" id="2.40.50.140">
    <property type="entry name" value="Nucleic acid-binding proteins"/>
    <property type="match status" value="1"/>
</dbReference>
<dbReference type="PANTHER" id="PTHR33507">
    <property type="entry name" value="INNER MEMBRANE PROTEIN YBBJ"/>
    <property type="match status" value="1"/>
</dbReference>
<dbReference type="SUPFAM" id="SSF141322">
    <property type="entry name" value="NfeD domain-like"/>
    <property type="match status" value="1"/>
</dbReference>
<comment type="subcellular location">
    <subcellularLocation>
        <location evidence="1">Membrane</location>
        <topology evidence="1">Multi-pass membrane protein</topology>
    </subcellularLocation>
</comment>
<keyword evidence="7" id="KW-0645">Protease</keyword>
<evidence type="ECO:0000256" key="1">
    <source>
        <dbReference type="ARBA" id="ARBA00004141"/>
    </source>
</evidence>
<dbReference type="InterPro" id="IPR052165">
    <property type="entry name" value="Membrane_assoc_protease"/>
</dbReference>
<dbReference type="InterPro" id="IPR002810">
    <property type="entry name" value="NfeD-like_C"/>
</dbReference>
<dbReference type="KEGG" id="arf:AR1Y2_2923"/>
<dbReference type="InterPro" id="IPR012340">
    <property type="entry name" value="NA-bd_OB-fold"/>
</dbReference>
<organism evidence="7 8">
    <name type="scientific">Anaerostipes rhamnosivorans</name>
    <dbReference type="NCBI Taxonomy" id="1229621"/>
    <lineage>
        <taxon>Bacteria</taxon>
        <taxon>Bacillati</taxon>
        <taxon>Bacillota</taxon>
        <taxon>Clostridia</taxon>
        <taxon>Lachnospirales</taxon>
        <taxon>Lachnospiraceae</taxon>
        <taxon>Anaerostipes</taxon>
    </lineage>
</organism>
<evidence type="ECO:0000256" key="5">
    <source>
        <dbReference type="SAM" id="Phobius"/>
    </source>
</evidence>
<keyword evidence="7" id="KW-0378">Hydrolase</keyword>
<keyword evidence="3 5" id="KW-1133">Transmembrane helix</keyword>
<evidence type="ECO:0000256" key="4">
    <source>
        <dbReference type="ARBA" id="ARBA00023136"/>
    </source>
</evidence>
<protein>
    <submittedName>
        <fullName evidence="7">Activity regulator of membrane protease YbbK</fullName>
    </submittedName>
</protein>
<evidence type="ECO:0000313" key="7">
    <source>
        <dbReference type="EMBL" id="QCP36377.1"/>
    </source>
</evidence>
<dbReference type="OrthoDB" id="5054at2"/>
<keyword evidence="4 5" id="KW-0472">Membrane</keyword>
<dbReference type="Pfam" id="PF01957">
    <property type="entry name" value="NfeD"/>
    <property type="match status" value="1"/>
</dbReference>
<sequence>MYTVYWLIAVAVFLLLEILTLGLTSIWFAVGSLAAAIGAGLGLPFFGQLILAAAVSCIVFVFARPWAQKYLNSKTEKTNAESLIGKTGIVKKRIINIKGQGMVYIQGMDWTARSADDEEIPEETEVIVEEIKGVKLIVSKK</sequence>
<dbReference type="EMBL" id="CP040058">
    <property type="protein sequence ID" value="QCP36377.1"/>
    <property type="molecule type" value="Genomic_DNA"/>
</dbReference>
<dbReference type="GO" id="GO:0006508">
    <property type="term" value="P:proteolysis"/>
    <property type="evidence" value="ECO:0007669"/>
    <property type="project" value="UniProtKB-KW"/>
</dbReference>
<keyword evidence="2 5" id="KW-0812">Transmembrane</keyword>
<feature type="transmembrane region" description="Helical" evidence="5">
    <location>
        <begin position="36"/>
        <end position="63"/>
    </location>
</feature>